<dbReference type="Proteomes" id="UP000694551">
    <property type="component" value="Unplaced"/>
</dbReference>
<dbReference type="InterPro" id="IPR035437">
    <property type="entry name" value="SNase_OB-fold_sf"/>
</dbReference>
<dbReference type="PROSITE" id="PS50304">
    <property type="entry name" value="TUDOR"/>
    <property type="match status" value="1"/>
</dbReference>
<dbReference type="AlphaFoldDB" id="A0A8D0FI74"/>
<name>A0A8D0FI74_STROC</name>
<reference evidence="2" key="1">
    <citation type="submission" date="2025-08" db="UniProtKB">
        <authorList>
            <consortium name="Ensembl"/>
        </authorList>
    </citation>
    <scope>IDENTIFICATION</scope>
</reference>
<dbReference type="Gene3D" id="2.40.50.90">
    <property type="match status" value="1"/>
</dbReference>
<dbReference type="FunFam" id="2.30.30.140:FF:000018">
    <property type="entry name" value="Serine/threonine-protein kinase 31"/>
    <property type="match status" value="1"/>
</dbReference>
<dbReference type="InterPro" id="IPR050621">
    <property type="entry name" value="Tudor_domain_containing"/>
</dbReference>
<dbReference type="SMART" id="SM00333">
    <property type="entry name" value="TUDOR"/>
    <property type="match status" value="1"/>
</dbReference>
<keyword evidence="3" id="KW-1185">Reference proteome</keyword>
<dbReference type="GO" id="GO:0007283">
    <property type="term" value="P:spermatogenesis"/>
    <property type="evidence" value="ECO:0007669"/>
    <property type="project" value="TreeGrafter"/>
</dbReference>
<dbReference type="Gene3D" id="2.30.30.140">
    <property type="match status" value="1"/>
</dbReference>
<dbReference type="InterPro" id="IPR002999">
    <property type="entry name" value="Tudor"/>
</dbReference>
<dbReference type="PANTHER" id="PTHR22948:SF15">
    <property type="entry name" value="TUDOR DOMAIN-CONTAINING PROTEIN 6"/>
    <property type="match status" value="1"/>
</dbReference>
<accession>A0A8D0FI74</accession>
<evidence type="ECO:0000313" key="2">
    <source>
        <dbReference type="Ensembl" id="ENSSOCP00000014535.1"/>
    </source>
</evidence>
<sequence>MAEIQDEEDVFITHVEDPWTFYCQLERCADLNSILEILNNRTQAEKLCGQLFQAGDLISAVYSEDSLWYRAVVKQKTCDNLISIQYIDYGNTSVINVDQAHRLPEDLWTSMQKKYSLGRESSALLHQENK</sequence>
<dbReference type="Ensembl" id="ENSSOCT00000014913.1">
    <property type="protein sequence ID" value="ENSSOCP00000014535.1"/>
    <property type="gene ID" value="ENSSOCG00000010862.1"/>
</dbReference>
<dbReference type="Pfam" id="PF00567">
    <property type="entry name" value="TUDOR"/>
    <property type="match status" value="1"/>
</dbReference>
<dbReference type="GO" id="GO:0043186">
    <property type="term" value="C:P granule"/>
    <property type="evidence" value="ECO:0007669"/>
    <property type="project" value="TreeGrafter"/>
</dbReference>
<organism evidence="2 3">
    <name type="scientific">Strix occidentalis caurina</name>
    <name type="common">northern spotted owl</name>
    <dbReference type="NCBI Taxonomy" id="311401"/>
    <lineage>
        <taxon>Eukaryota</taxon>
        <taxon>Metazoa</taxon>
        <taxon>Chordata</taxon>
        <taxon>Craniata</taxon>
        <taxon>Vertebrata</taxon>
        <taxon>Euteleostomi</taxon>
        <taxon>Archelosauria</taxon>
        <taxon>Archosauria</taxon>
        <taxon>Dinosauria</taxon>
        <taxon>Saurischia</taxon>
        <taxon>Theropoda</taxon>
        <taxon>Coelurosauria</taxon>
        <taxon>Aves</taxon>
        <taxon>Neognathae</taxon>
        <taxon>Neoaves</taxon>
        <taxon>Telluraves</taxon>
        <taxon>Strigiformes</taxon>
        <taxon>Strigidae</taxon>
        <taxon>Strix</taxon>
    </lineage>
</organism>
<evidence type="ECO:0000313" key="3">
    <source>
        <dbReference type="Proteomes" id="UP000694551"/>
    </source>
</evidence>
<dbReference type="SUPFAM" id="SSF63748">
    <property type="entry name" value="Tudor/PWWP/MBT"/>
    <property type="match status" value="1"/>
</dbReference>
<dbReference type="GO" id="GO:0030719">
    <property type="term" value="P:P granule organization"/>
    <property type="evidence" value="ECO:0007669"/>
    <property type="project" value="TreeGrafter"/>
</dbReference>
<dbReference type="GO" id="GO:0034587">
    <property type="term" value="P:piRNA processing"/>
    <property type="evidence" value="ECO:0007669"/>
    <property type="project" value="TreeGrafter"/>
</dbReference>
<protein>
    <submittedName>
        <fullName evidence="2">Tudor domain containing 6</fullName>
    </submittedName>
</protein>
<evidence type="ECO:0000259" key="1">
    <source>
        <dbReference type="PROSITE" id="PS50304"/>
    </source>
</evidence>
<feature type="domain" description="Tudor" evidence="1">
    <location>
        <begin position="51"/>
        <end position="110"/>
    </location>
</feature>
<proteinExistence type="predicted"/>
<dbReference type="PANTHER" id="PTHR22948">
    <property type="entry name" value="TUDOR DOMAIN CONTAINING PROTEIN"/>
    <property type="match status" value="1"/>
</dbReference>
<reference evidence="2" key="2">
    <citation type="submission" date="2025-09" db="UniProtKB">
        <authorList>
            <consortium name="Ensembl"/>
        </authorList>
    </citation>
    <scope>IDENTIFICATION</scope>
</reference>